<evidence type="ECO:0000256" key="11">
    <source>
        <dbReference type="ARBA" id="ARBA00022837"/>
    </source>
</evidence>
<evidence type="ECO:0000256" key="21">
    <source>
        <dbReference type="RuleBase" id="RU004996"/>
    </source>
</evidence>
<dbReference type="InterPro" id="IPR005478">
    <property type="entry name" value="Transketolase_bac-like"/>
</dbReference>
<dbReference type="AlphaFoldDB" id="A0AAW3ZW43"/>
<dbReference type="FunFam" id="3.40.50.970:FF:000045">
    <property type="entry name" value="Transketolase"/>
    <property type="match status" value="1"/>
</dbReference>
<keyword evidence="13 18" id="KW-0786">Thiamine pyrophosphate</keyword>
<dbReference type="PANTHER" id="PTHR43522">
    <property type="entry name" value="TRANSKETOLASE"/>
    <property type="match status" value="1"/>
</dbReference>
<feature type="binding site" evidence="19">
    <location>
        <position position="181"/>
    </location>
    <ligand>
        <name>Mg(2+)</name>
        <dbReference type="ChEBI" id="CHEBI:18420"/>
    </ligand>
</feature>
<dbReference type="Pfam" id="PF00456">
    <property type="entry name" value="Transketolase_N"/>
    <property type="match status" value="1"/>
</dbReference>
<evidence type="ECO:0000256" key="20">
    <source>
        <dbReference type="PIRSR" id="PIRSR605478-5"/>
    </source>
</evidence>
<gene>
    <name evidence="24" type="primary">tkt</name>
    <name evidence="23" type="ORF">CCAL12919_07485</name>
    <name evidence="24" type="ORF">CCAL9337_06065</name>
</gene>
<dbReference type="GO" id="GO:0046872">
    <property type="term" value="F:metal ion binding"/>
    <property type="evidence" value="ECO:0007669"/>
    <property type="project" value="UniProtKB-KW"/>
</dbReference>
<evidence type="ECO:0000313" key="23">
    <source>
        <dbReference type="EMBL" id="MBE2986959.1"/>
    </source>
</evidence>
<feature type="binding site" evidence="17">
    <location>
        <position position="255"/>
    </location>
    <ligand>
        <name>substrate</name>
    </ligand>
</feature>
<keyword evidence="25" id="KW-1185">Reference proteome</keyword>
<feature type="binding site" evidence="17">
    <location>
        <position position="442"/>
    </location>
    <ligand>
        <name>substrate</name>
    </ligand>
</feature>
<evidence type="ECO:0000256" key="16">
    <source>
        <dbReference type="PIRSR" id="PIRSR605478-1"/>
    </source>
</evidence>
<comment type="cofactor">
    <cofactor evidence="2">
        <name>Mn(2+)</name>
        <dbReference type="ChEBI" id="CHEBI:29035"/>
    </cofactor>
</comment>
<organism evidence="24 25">
    <name type="scientific">Campylobacter californiensis</name>
    <dbReference type="NCBI Taxonomy" id="1032243"/>
    <lineage>
        <taxon>Bacteria</taxon>
        <taxon>Pseudomonadati</taxon>
        <taxon>Campylobacterota</taxon>
        <taxon>Epsilonproteobacteria</taxon>
        <taxon>Campylobacterales</taxon>
        <taxon>Campylobacteraceae</taxon>
        <taxon>Campylobacter</taxon>
    </lineage>
</organism>
<feature type="binding site" evidence="19">
    <location>
        <position position="183"/>
    </location>
    <ligand>
        <name>Mg(2+)</name>
        <dbReference type="ChEBI" id="CHEBI:18420"/>
    </ligand>
</feature>
<comment type="catalytic activity">
    <reaction evidence="14 21">
        <text>D-sedoheptulose 7-phosphate + D-glyceraldehyde 3-phosphate = aldehydo-D-ribose 5-phosphate + D-xylulose 5-phosphate</text>
        <dbReference type="Rhea" id="RHEA:10508"/>
        <dbReference type="ChEBI" id="CHEBI:57483"/>
        <dbReference type="ChEBI" id="CHEBI:57737"/>
        <dbReference type="ChEBI" id="CHEBI:58273"/>
        <dbReference type="ChEBI" id="CHEBI:59776"/>
        <dbReference type="EC" id="2.2.1.1"/>
    </reaction>
</comment>
<reference evidence="24 25" key="1">
    <citation type="submission" date="2015-08" db="EMBL/GenBank/DDBJ databases">
        <title>Comparative genomics of the Campylobacter concisus group.</title>
        <authorList>
            <person name="Yee E."/>
            <person name="Chapman M.H."/>
            <person name="Huynh S."/>
            <person name="Bono J.L."/>
            <person name="On S.L."/>
            <person name="St Leger J."/>
            <person name="Foster G."/>
            <person name="Parker C.T."/>
            <person name="Miller W.G."/>
        </authorList>
    </citation>
    <scope>NUCLEOTIDE SEQUENCE [LARGE SCALE GENOMIC DNA]</scope>
    <source>
        <strain evidence="24 25">RM9337</strain>
    </source>
</reference>
<proteinExistence type="inferred from homology"/>
<evidence type="ECO:0000256" key="19">
    <source>
        <dbReference type="PIRSR" id="PIRSR605478-4"/>
    </source>
</evidence>
<accession>A0AAW3ZW43</accession>
<feature type="binding site" evidence="17">
    <location>
        <position position="450"/>
    </location>
    <ligand>
        <name>substrate</name>
    </ligand>
</feature>
<dbReference type="SUPFAM" id="SSF52518">
    <property type="entry name" value="Thiamin diphosphate-binding fold (THDP-binding)"/>
    <property type="match status" value="2"/>
</dbReference>
<dbReference type="EMBL" id="JADBHS010000015">
    <property type="protein sequence ID" value="MBE2986959.1"/>
    <property type="molecule type" value="Genomic_DNA"/>
</dbReference>
<dbReference type="InterPro" id="IPR049557">
    <property type="entry name" value="Transketolase_CS"/>
</dbReference>
<evidence type="ECO:0000256" key="5">
    <source>
        <dbReference type="ARBA" id="ARBA00007131"/>
    </source>
</evidence>
<evidence type="ECO:0000256" key="18">
    <source>
        <dbReference type="PIRSR" id="PIRSR605478-3"/>
    </source>
</evidence>
<feature type="binding site" evidence="18">
    <location>
        <position position="63"/>
    </location>
    <ligand>
        <name>thiamine diphosphate</name>
        <dbReference type="ChEBI" id="CHEBI:58937"/>
    </ligand>
</feature>
<reference evidence="23 26" key="2">
    <citation type="submission" date="2020-10" db="EMBL/GenBank/DDBJ databases">
        <title>Campylobacter californiensis sp. nov. isolated from cattle and feral swine in California.</title>
        <authorList>
            <person name="Miller W.G."/>
        </authorList>
    </citation>
    <scope>NUCLEOTIDE SEQUENCE [LARGE SCALE GENOMIC DNA]</scope>
    <source>
        <strain evidence="23 26">RM12919</strain>
    </source>
</reference>
<evidence type="ECO:0000313" key="24">
    <source>
        <dbReference type="EMBL" id="MBE3608286.1"/>
    </source>
</evidence>
<evidence type="ECO:0000256" key="15">
    <source>
        <dbReference type="NCBIfam" id="TIGR00232"/>
    </source>
</evidence>
<evidence type="ECO:0000256" key="14">
    <source>
        <dbReference type="ARBA" id="ARBA00049473"/>
    </source>
</evidence>
<dbReference type="InterPro" id="IPR055152">
    <property type="entry name" value="Transketolase-like_C_2"/>
</dbReference>
<comment type="similarity">
    <text evidence="5 21">Belongs to the transketolase family.</text>
</comment>
<dbReference type="Pfam" id="PF02779">
    <property type="entry name" value="Transket_pyr"/>
    <property type="match status" value="1"/>
</dbReference>
<dbReference type="SMART" id="SM00861">
    <property type="entry name" value="Transket_pyr"/>
    <property type="match status" value="1"/>
</dbReference>
<evidence type="ECO:0000313" key="25">
    <source>
        <dbReference type="Proteomes" id="UP000650616"/>
    </source>
</evidence>
<evidence type="ECO:0000256" key="9">
    <source>
        <dbReference type="ARBA" id="ARBA00022679"/>
    </source>
</evidence>
<dbReference type="SUPFAM" id="SSF52922">
    <property type="entry name" value="TK C-terminal domain-like"/>
    <property type="match status" value="1"/>
</dbReference>
<feature type="binding site" evidence="17">
    <location>
        <position position="342"/>
    </location>
    <ligand>
        <name>substrate</name>
    </ligand>
</feature>
<evidence type="ECO:0000259" key="22">
    <source>
        <dbReference type="SMART" id="SM00861"/>
    </source>
</evidence>
<feature type="binding site" evidence="18">
    <location>
        <begin position="110"/>
        <end position="112"/>
    </location>
    <ligand>
        <name>thiamine diphosphate</name>
        <dbReference type="ChEBI" id="CHEBI:58937"/>
    </ligand>
</feature>
<evidence type="ECO:0000256" key="10">
    <source>
        <dbReference type="ARBA" id="ARBA00022723"/>
    </source>
</evidence>
<dbReference type="Gene3D" id="3.40.50.920">
    <property type="match status" value="1"/>
</dbReference>
<keyword evidence="12 19" id="KW-0460">Magnesium</keyword>
<comment type="function">
    <text evidence="4 21">Catalyzes the transfer of a two-carbon ketol group from a ketose donor to an aldose acceptor, via a covalent intermediate with the cofactor thiamine pyrophosphate.</text>
</comment>
<evidence type="ECO:0000256" key="2">
    <source>
        <dbReference type="ARBA" id="ARBA00001936"/>
    </source>
</evidence>
<evidence type="ECO:0000256" key="1">
    <source>
        <dbReference type="ARBA" id="ARBA00001913"/>
    </source>
</evidence>
<comment type="cofactor">
    <cofactor evidence="1">
        <name>Ca(2+)</name>
        <dbReference type="ChEBI" id="CHEBI:29108"/>
    </cofactor>
</comment>
<dbReference type="InterPro" id="IPR020826">
    <property type="entry name" value="Transketolase_BS"/>
</dbReference>
<feature type="binding site" evidence="18">
    <location>
        <position position="418"/>
    </location>
    <ligand>
        <name>thiamine diphosphate</name>
        <dbReference type="ChEBI" id="CHEBI:58937"/>
    </ligand>
</feature>
<dbReference type="Proteomes" id="UP000650616">
    <property type="component" value="Unassembled WGS sequence"/>
</dbReference>
<evidence type="ECO:0000256" key="13">
    <source>
        <dbReference type="ARBA" id="ARBA00023052"/>
    </source>
</evidence>
<feature type="site" description="Important for catalytic activity" evidence="20">
    <location>
        <position position="255"/>
    </location>
</feature>
<feature type="active site" description="Proton donor" evidence="16">
    <location>
        <position position="392"/>
    </location>
</feature>
<protein>
    <recommendedName>
        <fullName evidence="8 15">Transketolase</fullName>
        <ecNumber evidence="7 15">2.2.1.1</ecNumber>
    </recommendedName>
</protein>
<comment type="cofactor">
    <cofactor evidence="18">
        <name>thiamine diphosphate</name>
        <dbReference type="ChEBI" id="CHEBI:58937"/>
    </cofactor>
    <text evidence="18">Binds 1 thiamine pyrophosphate per subunit. During the reaction, the substrate forms a covalent intermediate with the cofactor.</text>
</comment>
<dbReference type="EMBL" id="LIWG01000006">
    <property type="protein sequence ID" value="MBE3608286.1"/>
    <property type="molecule type" value="Genomic_DNA"/>
</dbReference>
<dbReference type="CDD" id="cd02012">
    <property type="entry name" value="TPP_TK"/>
    <property type="match status" value="1"/>
</dbReference>
<dbReference type="InterPro" id="IPR029061">
    <property type="entry name" value="THDP-binding"/>
</dbReference>
<dbReference type="GO" id="GO:0004802">
    <property type="term" value="F:transketolase activity"/>
    <property type="evidence" value="ECO:0007669"/>
    <property type="project" value="UniProtKB-UniRule"/>
</dbReference>
<comment type="cofactor">
    <cofactor evidence="21">
        <name>Mg(2+)</name>
        <dbReference type="ChEBI" id="CHEBI:18420"/>
    </cofactor>
    <cofactor evidence="21">
        <name>Ca(2+)</name>
        <dbReference type="ChEBI" id="CHEBI:29108"/>
    </cofactor>
    <cofactor evidence="21">
        <name>Mn(2+)</name>
        <dbReference type="ChEBI" id="CHEBI:29035"/>
    </cofactor>
    <cofactor evidence="21">
        <name>Co(2+)</name>
        <dbReference type="ChEBI" id="CHEBI:48828"/>
    </cofactor>
    <text evidence="21">Binds 1 Mg(2+) ion per subunit. Can also utilize other divalent metal cations, such as Ca(2+), Mn(2+) and Co(2+).</text>
</comment>
<dbReference type="CDD" id="cd07033">
    <property type="entry name" value="TPP_PYR_DXS_TK_like"/>
    <property type="match status" value="1"/>
</dbReference>
<evidence type="ECO:0000256" key="7">
    <source>
        <dbReference type="ARBA" id="ARBA00013152"/>
    </source>
</evidence>
<feature type="binding site" evidence="17">
    <location>
        <position position="500"/>
    </location>
    <ligand>
        <name>substrate</name>
    </ligand>
</feature>
<comment type="subunit">
    <text evidence="6 21">Homodimer.</text>
</comment>
<dbReference type="InterPro" id="IPR033247">
    <property type="entry name" value="Transketolase_fam"/>
</dbReference>
<dbReference type="RefSeq" id="WP_170016423.1">
    <property type="nucleotide sequence ID" value="NZ_CP012545.1"/>
</dbReference>
<feature type="binding site" evidence="18">
    <location>
        <position position="152"/>
    </location>
    <ligand>
        <name>thiamine diphosphate</name>
        <dbReference type="ChEBI" id="CHEBI:58937"/>
    </ligand>
</feature>
<dbReference type="Pfam" id="PF22613">
    <property type="entry name" value="Transketolase_C_1"/>
    <property type="match status" value="1"/>
</dbReference>
<dbReference type="PROSITE" id="PS00801">
    <property type="entry name" value="TRANSKETOLASE_1"/>
    <property type="match status" value="1"/>
</dbReference>
<evidence type="ECO:0000256" key="3">
    <source>
        <dbReference type="ARBA" id="ARBA00001941"/>
    </source>
</evidence>
<dbReference type="Proteomes" id="UP001318760">
    <property type="component" value="Unassembled WGS sequence"/>
</dbReference>
<dbReference type="PANTHER" id="PTHR43522:SF2">
    <property type="entry name" value="TRANSKETOLASE 1-RELATED"/>
    <property type="match status" value="1"/>
</dbReference>
<dbReference type="GO" id="GO:0005829">
    <property type="term" value="C:cytosol"/>
    <property type="evidence" value="ECO:0007669"/>
    <property type="project" value="TreeGrafter"/>
</dbReference>
<name>A0AAW3ZW43_9BACT</name>
<feature type="binding site" evidence="18">
    <location>
        <position position="255"/>
    </location>
    <ligand>
        <name>thiamine diphosphate</name>
        <dbReference type="ChEBI" id="CHEBI:58937"/>
    </ligand>
</feature>
<dbReference type="InterPro" id="IPR009014">
    <property type="entry name" value="Transketo_C/PFOR_II"/>
</dbReference>
<feature type="domain" description="Transketolase-like pyrimidine-binding" evidence="22">
    <location>
        <begin position="339"/>
        <end position="506"/>
    </location>
</feature>
<evidence type="ECO:0000256" key="12">
    <source>
        <dbReference type="ARBA" id="ARBA00022842"/>
    </source>
</evidence>
<evidence type="ECO:0000313" key="26">
    <source>
        <dbReference type="Proteomes" id="UP001318760"/>
    </source>
</evidence>
<feature type="binding site" evidence="19">
    <location>
        <position position="151"/>
    </location>
    <ligand>
        <name>Mg(2+)</name>
        <dbReference type="ChEBI" id="CHEBI:18420"/>
    </ligand>
</feature>
<comment type="caution">
    <text evidence="24">The sequence shown here is derived from an EMBL/GenBank/DDBJ whole genome shotgun (WGS) entry which is preliminary data.</text>
</comment>
<dbReference type="NCBIfam" id="TIGR00232">
    <property type="entry name" value="tktlase_bact"/>
    <property type="match status" value="1"/>
</dbReference>
<dbReference type="InterPro" id="IPR005474">
    <property type="entry name" value="Transketolase_N"/>
</dbReference>
<feature type="binding site" evidence="17">
    <location>
        <position position="454"/>
    </location>
    <ligand>
        <name>substrate</name>
    </ligand>
</feature>
<dbReference type="EC" id="2.2.1.1" evidence="7 15"/>
<keyword evidence="11 21" id="KW-0106">Calcium</keyword>
<keyword evidence="9 21" id="KW-0808">Transferase</keyword>
<feature type="binding site" evidence="17">
    <location>
        <position position="369"/>
    </location>
    <ligand>
        <name>substrate</name>
    </ligand>
</feature>
<evidence type="ECO:0000256" key="4">
    <source>
        <dbReference type="ARBA" id="ARBA00002931"/>
    </source>
</evidence>
<dbReference type="InterPro" id="IPR005475">
    <property type="entry name" value="Transketolase-like_Pyr-bd"/>
</dbReference>
<comment type="cofactor">
    <cofactor evidence="3">
        <name>Co(2+)</name>
        <dbReference type="ChEBI" id="CHEBI:48828"/>
    </cofactor>
</comment>
<evidence type="ECO:0000256" key="8">
    <source>
        <dbReference type="ARBA" id="ARBA00016662"/>
    </source>
</evidence>
<dbReference type="FunFam" id="3.40.50.970:FF:000081">
    <property type="entry name" value="Transketolase"/>
    <property type="match status" value="1"/>
</dbReference>
<dbReference type="Gene3D" id="3.40.50.970">
    <property type="match status" value="2"/>
</dbReference>
<comment type="cofactor">
    <cofactor evidence="19">
        <name>Mg(2+)</name>
        <dbReference type="ChEBI" id="CHEBI:18420"/>
    </cofactor>
    <text evidence="19">Binds 1 Mg(2+) ion per subunit. Can also utilize other divalent metal cations, such as Ca(2+), Mn(2+) and Co(2+).</text>
</comment>
<evidence type="ECO:0000256" key="17">
    <source>
        <dbReference type="PIRSR" id="PIRSR605478-2"/>
    </source>
</evidence>
<feature type="binding site" evidence="17">
    <location>
        <position position="24"/>
    </location>
    <ligand>
        <name>substrate</name>
    </ligand>
</feature>
<sequence length="637" mass="69431">MLQKQADTIRFLCADMVQAANSGHPGAPMGLADIMSVLSKHLKHNPKDPTWLNRDRLVFSGGHASSLVYSFLYLSGYDVSLEDLKNFRQLGSQTAGHPEIHTPGVEVATGPLGQGVANAVGFAMAAKYAANVLNTPQNEIINHKVYCLCGDGDLEEGISYEACALAGRLCLDNLVIIYDSNSITIEGDTAIAWNEDVKVRFEAQGFEVARINGHDYDEIEFALSEAQNKDKPYLIIANTRIAKGAGELEGSHHSHGAPLGEEIIKSAKIAAGFNPELKFHVDEDVLLRFRGAVEKGDLAQAEWNKQLLSLDDDKAKILNELLKPDFSTINYPDFSGKKMATRDSNGQILNAIANSIAGFIGGSADLAPSNKTELKGMGDFPYGKNIHFGIREHSMAAINNAFARYGLFLPFSATFFIFSDYLKPSARLAALMSLKHYFVFTHDSIGVGEDGPTHQPIEQLSQFRAMPNFYTFRPADGVENVACWKTALNLNAPSAFVLSRQALVALEKSVYGEVKNGAYLLKNSQDPKITFIASGSEVGLCLKAAEDLCAQGIGVNVVSAPCFDLLCEQPREYINKILDQNTTVIAVEASSGLEWYKFADHVYGMKSFGASGKAEALFEHFGFTPEKLTDFVKDVLN</sequence>
<evidence type="ECO:0000256" key="6">
    <source>
        <dbReference type="ARBA" id="ARBA00011738"/>
    </source>
</evidence>
<dbReference type="GO" id="GO:0006098">
    <property type="term" value="P:pentose-phosphate shunt"/>
    <property type="evidence" value="ECO:0007669"/>
    <property type="project" value="TreeGrafter"/>
</dbReference>
<dbReference type="PROSITE" id="PS00802">
    <property type="entry name" value="TRANSKETOLASE_2"/>
    <property type="match status" value="1"/>
</dbReference>
<keyword evidence="10 19" id="KW-0479">Metal-binding</keyword>
<feature type="binding site" evidence="18">
    <location>
        <position position="181"/>
    </location>
    <ligand>
        <name>thiamine diphosphate</name>
        <dbReference type="ChEBI" id="CHEBI:58937"/>
    </ligand>
</feature>
<feature type="site" description="Important for catalytic activity" evidence="20">
    <location>
        <position position="24"/>
    </location>
</feature>